<dbReference type="GO" id="GO:0031588">
    <property type="term" value="C:nucleotide-activated protein kinase complex"/>
    <property type="evidence" value="ECO:0007669"/>
    <property type="project" value="TreeGrafter"/>
</dbReference>
<evidence type="ECO:0000256" key="2">
    <source>
        <dbReference type="ARBA" id="ARBA00025180"/>
    </source>
</evidence>
<feature type="region of interest" description="Disordered" evidence="4">
    <location>
        <begin position="95"/>
        <end position="114"/>
    </location>
</feature>
<feature type="compositionally biased region" description="Polar residues" evidence="4">
    <location>
        <begin position="1"/>
        <end position="10"/>
    </location>
</feature>
<evidence type="ECO:0000256" key="1">
    <source>
        <dbReference type="ARBA" id="ARBA00010926"/>
    </source>
</evidence>
<keyword evidence="7" id="KW-1185">Reference proteome</keyword>
<sequence>MGNAGSSQPVSHHHGNVASREHRRNKDHPPPSPGKEGQAFVFDKKPSLLFHSSQEEEESYFAKVTRRKINLCIILIHTCINTIYTQSLYKQSGQQDREDFGSQRPRSNTVSEGTKVADNKVLPTVFKWEGGGKQVYISGTFTGWKTLPMVKSHGDFVTIIDLPEGEHQYKFFVDGEWRHDP</sequence>
<dbReference type="PANTHER" id="PTHR10343">
    <property type="entry name" value="5'-AMP-ACTIVATED PROTEIN KINASE , BETA SUBUNIT"/>
    <property type="match status" value="1"/>
</dbReference>
<organism evidence="7">
    <name type="scientific">Camponotus floridanus</name>
    <name type="common">Florida carpenter ant</name>
    <dbReference type="NCBI Taxonomy" id="104421"/>
    <lineage>
        <taxon>Eukaryota</taxon>
        <taxon>Metazoa</taxon>
        <taxon>Ecdysozoa</taxon>
        <taxon>Arthropoda</taxon>
        <taxon>Hexapoda</taxon>
        <taxon>Insecta</taxon>
        <taxon>Pterygota</taxon>
        <taxon>Neoptera</taxon>
        <taxon>Endopterygota</taxon>
        <taxon>Hymenoptera</taxon>
        <taxon>Apocrita</taxon>
        <taxon>Aculeata</taxon>
        <taxon>Formicoidea</taxon>
        <taxon>Formicidae</taxon>
        <taxon>Formicinae</taxon>
        <taxon>Camponotus</taxon>
    </lineage>
</organism>
<dbReference type="OrthoDB" id="531008at2759"/>
<reference evidence="6 7" key="1">
    <citation type="journal article" date="2010" name="Science">
        <title>Genomic comparison of the ants Camponotus floridanus and Harpegnathos saltator.</title>
        <authorList>
            <person name="Bonasio R."/>
            <person name="Zhang G."/>
            <person name="Ye C."/>
            <person name="Mutti N.S."/>
            <person name="Fang X."/>
            <person name="Qin N."/>
            <person name="Donahue G."/>
            <person name="Yang P."/>
            <person name="Li Q."/>
            <person name="Li C."/>
            <person name="Zhang P."/>
            <person name="Huang Z."/>
            <person name="Berger S.L."/>
            <person name="Reinberg D."/>
            <person name="Wang J."/>
            <person name="Liebig J."/>
        </authorList>
    </citation>
    <scope>NUCLEOTIDE SEQUENCE [LARGE SCALE GENOMIC DNA]</scope>
    <source>
        <strain evidence="7">C129</strain>
    </source>
</reference>
<feature type="non-terminal residue" evidence="6">
    <location>
        <position position="181"/>
    </location>
</feature>
<feature type="domain" description="AMP-activated protein kinase glycogen-binding" evidence="5">
    <location>
        <begin position="123"/>
        <end position="181"/>
    </location>
</feature>
<dbReference type="CDD" id="cd02859">
    <property type="entry name" value="E_set_AMPKbeta_like_N"/>
    <property type="match status" value="1"/>
</dbReference>
<dbReference type="SUPFAM" id="SSF81296">
    <property type="entry name" value="E set domains"/>
    <property type="match status" value="1"/>
</dbReference>
<evidence type="ECO:0000259" key="5">
    <source>
        <dbReference type="Pfam" id="PF16561"/>
    </source>
</evidence>
<dbReference type="Gene3D" id="2.60.40.10">
    <property type="entry name" value="Immunoglobulins"/>
    <property type="match status" value="1"/>
</dbReference>
<evidence type="ECO:0000256" key="3">
    <source>
        <dbReference type="ARBA" id="ARBA00040010"/>
    </source>
</evidence>
<dbReference type="InParanoid" id="E2AT80"/>
<feature type="region of interest" description="Disordered" evidence="4">
    <location>
        <begin position="1"/>
        <end position="39"/>
    </location>
</feature>
<dbReference type="InterPro" id="IPR050827">
    <property type="entry name" value="CRP1_MDG1_kinase"/>
</dbReference>
<dbReference type="InterPro" id="IPR014756">
    <property type="entry name" value="Ig_E-set"/>
</dbReference>
<dbReference type="AlphaFoldDB" id="E2AT80"/>
<dbReference type="GO" id="GO:0016301">
    <property type="term" value="F:kinase activity"/>
    <property type="evidence" value="ECO:0007669"/>
    <property type="project" value="UniProtKB-KW"/>
</dbReference>
<dbReference type="STRING" id="104421.E2AT80"/>
<accession>E2AT80</accession>
<dbReference type="GO" id="GO:0005737">
    <property type="term" value="C:cytoplasm"/>
    <property type="evidence" value="ECO:0007669"/>
    <property type="project" value="TreeGrafter"/>
</dbReference>
<dbReference type="PANTHER" id="PTHR10343:SF84">
    <property type="entry name" value="5'-AMP-ACTIVATED PROTEIN KINASE SUBUNIT BETA-1"/>
    <property type="match status" value="1"/>
</dbReference>
<proteinExistence type="inferred from homology"/>
<evidence type="ECO:0000313" key="7">
    <source>
        <dbReference type="Proteomes" id="UP000000311"/>
    </source>
</evidence>
<comment type="similarity">
    <text evidence="1">Belongs to the 5'-AMP-activated protein kinase beta subunit family.</text>
</comment>
<dbReference type="GO" id="GO:0007165">
    <property type="term" value="P:signal transduction"/>
    <property type="evidence" value="ECO:0007669"/>
    <property type="project" value="TreeGrafter"/>
</dbReference>
<gene>
    <name evidence="6" type="ORF">EAG_15452</name>
</gene>
<dbReference type="InterPro" id="IPR032640">
    <property type="entry name" value="AMPK1_CBM"/>
</dbReference>
<dbReference type="GO" id="GO:0005634">
    <property type="term" value="C:nucleus"/>
    <property type="evidence" value="ECO:0007669"/>
    <property type="project" value="TreeGrafter"/>
</dbReference>
<keyword evidence="6" id="KW-0808">Transferase</keyword>
<dbReference type="Proteomes" id="UP000000311">
    <property type="component" value="Unassembled WGS sequence"/>
</dbReference>
<dbReference type="GO" id="GO:0019901">
    <property type="term" value="F:protein kinase binding"/>
    <property type="evidence" value="ECO:0007669"/>
    <property type="project" value="TreeGrafter"/>
</dbReference>
<dbReference type="Pfam" id="PF16561">
    <property type="entry name" value="AMPK1_CBM"/>
    <property type="match status" value="1"/>
</dbReference>
<comment type="function">
    <text evidence="2">Non-catalytic subunit of AMP-activated protein kinase (AMPK), an energy sensor protein kinase that plays a key role in regulating cellular energy metabolism. In response to reduction of intracellular ATP levels, AMPK activates energy-producing pathways and inhibits energy-consuming processes: inhibits protein, carbohydrate and lipid biosynthesis, as well as cell growth and proliferation. AMPK acts via direct phosphorylation of metabolic enzymes, and by longer-term effects via phosphorylation of transcription regulators. Also acts as a regulator of cellular polarity by remodeling the actin cytoskeleton; probably by indirectly activating myosin. Beta non-catalytic subunit acts as a scaffold on which the AMPK complex assembles, via its C-terminus that bridges alpha (PRKAA1 or PRKAA2) and gamma subunits (PRKAG1, PRKAG2 or PRKAG3).</text>
</comment>
<dbReference type="InterPro" id="IPR013783">
    <property type="entry name" value="Ig-like_fold"/>
</dbReference>
<evidence type="ECO:0000313" key="6">
    <source>
        <dbReference type="EMBL" id="EFN63325.1"/>
    </source>
</evidence>
<keyword evidence="6" id="KW-0418">Kinase</keyword>
<evidence type="ECO:0000256" key="4">
    <source>
        <dbReference type="SAM" id="MobiDB-lite"/>
    </source>
</evidence>
<name>E2AT80_CAMFO</name>
<protein>
    <recommendedName>
        <fullName evidence="3">5'-AMP-activated protein kinase subunit beta-1</fullName>
    </recommendedName>
</protein>
<dbReference type="EMBL" id="GL442545">
    <property type="protein sequence ID" value="EFN63325.1"/>
    <property type="molecule type" value="Genomic_DNA"/>
</dbReference>
<feature type="compositionally biased region" description="Basic residues" evidence="4">
    <location>
        <begin position="11"/>
        <end position="26"/>
    </location>
</feature>